<gene>
    <name evidence="2" type="ORF">DM826_11970</name>
</gene>
<dbReference type="Pfam" id="PF01850">
    <property type="entry name" value="PIN"/>
    <property type="match status" value="1"/>
</dbReference>
<evidence type="ECO:0000313" key="3">
    <source>
        <dbReference type="Proteomes" id="UP000276588"/>
    </source>
</evidence>
<dbReference type="AlphaFoldDB" id="A0A3A6PS79"/>
<dbReference type="RefSeq" id="WP_120103659.1">
    <property type="nucleotide sequence ID" value="NZ_QKNY01000018.1"/>
</dbReference>
<reference evidence="2 3" key="1">
    <citation type="submission" date="2018-06" db="EMBL/GenBank/DDBJ databases">
        <title>Halonotius sp. F13-13 a new haloarchaeeon isolated from a solar saltern from Isla Cristina, Huelva, Spain.</title>
        <authorList>
            <person name="Duran-Viseras A."/>
            <person name="Sanchez-Porro C."/>
            <person name="Ventosa A."/>
        </authorList>
    </citation>
    <scope>NUCLEOTIDE SEQUENCE [LARGE SCALE GENOMIC DNA]</scope>
    <source>
        <strain evidence="2 3">F13-13</strain>
    </source>
</reference>
<proteinExistence type="predicted"/>
<evidence type="ECO:0000259" key="1">
    <source>
        <dbReference type="Pfam" id="PF01850"/>
    </source>
</evidence>
<evidence type="ECO:0000313" key="2">
    <source>
        <dbReference type="EMBL" id="RJX42350.1"/>
    </source>
</evidence>
<dbReference type="EMBL" id="QKNY01000018">
    <property type="protein sequence ID" value="RJX42350.1"/>
    <property type="molecule type" value="Genomic_DNA"/>
</dbReference>
<accession>A0A3A6PS79</accession>
<protein>
    <submittedName>
        <fullName evidence="2">Type II toxin-antitoxin system VapC family toxin</fullName>
    </submittedName>
</protein>
<dbReference type="InterPro" id="IPR002716">
    <property type="entry name" value="PIN_dom"/>
</dbReference>
<keyword evidence="3" id="KW-1185">Reference proteome</keyword>
<name>A0A3A6PS79_9EURY</name>
<dbReference type="SUPFAM" id="SSF88723">
    <property type="entry name" value="PIN domain-like"/>
    <property type="match status" value="1"/>
</dbReference>
<organism evidence="2 3">
    <name type="scientific">Halonotius aquaticus</name>
    <dbReference type="NCBI Taxonomy" id="2216978"/>
    <lineage>
        <taxon>Archaea</taxon>
        <taxon>Methanobacteriati</taxon>
        <taxon>Methanobacteriota</taxon>
        <taxon>Stenosarchaea group</taxon>
        <taxon>Halobacteria</taxon>
        <taxon>Halobacteriales</taxon>
        <taxon>Haloferacaceae</taxon>
        <taxon>Halonotius</taxon>
    </lineage>
</organism>
<comment type="caution">
    <text evidence="2">The sequence shown here is derived from an EMBL/GenBank/DDBJ whole genome shotgun (WGS) entry which is preliminary data.</text>
</comment>
<sequence>MTISDRVVFDAEPLVAHADDEPGSEVVEDYLDAVAADDTTGYVSYVTLTEVRYILSQKYDRGTADEYIDWLTDLGIEPVGVADCWQGTADHVLSHNPALGDAFALATADHLDATLLVGADDDYDAVDDVSITRFRNEAG</sequence>
<dbReference type="InterPro" id="IPR029060">
    <property type="entry name" value="PIN-like_dom_sf"/>
</dbReference>
<dbReference type="Proteomes" id="UP000276588">
    <property type="component" value="Unassembled WGS sequence"/>
</dbReference>
<dbReference type="Gene3D" id="3.40.50.1010">
    <property type="entry name" value="5'-nuclease"/>
    <property type="match status" value="1"/>
</dbReference>
<feature type="domain" description="PIN" evidence="1">
    <location>
        <begin position="7"/>
        <end position="127"/>
    </location>
</feature>
<dbReference type="OrthoDB" id="220712at2157"/>